<reference evidence="1" key="1">
    <citation type="journal article" date="2019" name="bioRxiv">
        <title>The Genome of the Zebra Mussel, Dreissena polymorpha: A Resource for Invasive Species Research.</title>
        <authorList>
            <person name="McCartney M.A."/>
            <person name="Auch B."/>
            <person name="Kono T."/>
            <person name="Mallez S."/>
            <person name="Zhang Y."/>
            <person name="Obille A."/>
            <person name="Becker A."/>
            <person name="Abrahante J.E."/>
            <person name="Garbe J."/>
            <person name="Badalamenti J.P."/>
            <person name="Herman A."/>
            <person name="Mangelson H."/>
            <person name="Liachko I."/>
            <person name="Sullivan S."/>
            <person name="Sone E.D."/>
            <person name="Koren S."/>
            <person name="Silverstein K.A.T."/>
            <person name="Beckman K.B."/>
            <person name="Gohl D.M."/>
        </authorList>
    </citation>
    <scope>NUCLEOTIDE SEQUENCE</scope>
    <source>
        <strain evidence="1">Duluth1</strain>
        <tissue evidence="1">Whole animal</tissue>
    </source>
</reference>
<evidence type="ECO:0000313" key="2">
    <source>
        <dbReference type="Proteomes" id="UP000828390"/>
    </source>
</evidence>
<dbReference type="EMBL" id="JAIWYP010000014">
    <property type="protein sequence ID" value="KAH3707569.1"/>
    <property type="molecule type" value="Genomic_DNA"/>
</dbReference>
<gene>
    <name evidence="1" type="ORF">DPMN_066979</name>
</gene>
<name>A0A9D4BT70_DREPO</name>
<organism evidence="1 2">
    <name type="scientific">Dreissena polymorpha</name>
    <name type="common">Zebra mussel</name>
    <name type="synonym">Mytilus polymorpha</name>
    <dbReference type="NCBI Taxonomy" id="45954"/>
    <lineage>
        <taxon>Eukaryota</taxon>
        <taxon>Metazoa</taxon>
        <taxon>Spiralia</taxon>
        <taxon>Lophotrochozoa</taxon>
        <taxon>Mollusca</taxon>
        <taxon>Bivalvia</taxon>
        <taxon>Autobranchia</taxon>
        <taxon>Heteroconchia</taxon>
        <taxon>Euheterodonta</taxon>
        <taxon>Imparidentia</taxon>
        <taxon>Neoheterodontei</taxon>
        <taxon>Myida</taxon>
        <taxon>Dreissenoidea</taxon>
        <taxon>Dreissenidae</taxon>
        <taxon>Dreissena</taxon>
    </lineage>
</organism>
<reference evidence="1" key="2">
    <citation type="submission" date="2020-11" db="EMBL/GenBank/DDBJ databases">
        <authorList>
            <person name="McCartney M.A."/>
            <person name="Auch B."/>
            <person name="Kono T."/>
            <person name="Mallez S."/>
            <person name="Becker A."/>
            <person name="Gohl D.M."/>
            <person name="Silverstein K.A.T."/>
            <person name="Koren S."/>
            <person name="Bechman K.B."/>
            <person name="Herman A."/>
            <person name="Abrahante J.E."/>
            <person name="Garbe J."/>
        </authorList>
    </citation>
    <scope>NUCLEOTIDE SEQUENCE</scope>
    <source>
        <strain evidence="1">Duluth1</strain>
        <tissue evidence="1">Whole animal</tissue>
    </source>
</reference>
<comment type="caution">
    <text evidence="1">The sequence shown here is derived from an EMBL/GenBank/DDBJ whole genome shotgun (WGS) entry which is preliminary data.</text>
</comment>
<accession>A0A9D4BT70</accession>
<sequence>MAQQRPTRIPTPQATMCLSFKVLVIIVKEKIVARTTKKAILGGCGLCGRGSGVGNVAWILSMLKLILTTKLA</sequence>
<dbReference type="AlphaFoldDB" id="A0A9D4BT70"/>
<keyword evidence="2" id="KW-1185">Reference proteome</keyword>
<evidence type="ECO:0000313" key="1">
    <source>
        <dbReference type="EMBL" id="KAH3707569.1"/>
    </source>
</evidence>
<dbReference type="Proteomes" id="UP000828390">
    <property type="component" value="Unassembled WGS sequence"/>
</dbReference>
<proteinExistence type="predicted"/>
<protein>
    <submittedName>
        <fullName evidence="1">Uncharacterized protein</fullName>
    </submittedName>
</protein>